<sequence length="44" mass="4984">WSRSPSCSEVNFTDREPLPRSQSLARHPCLVPTRLLASSAQEWS</sequence>
<proteinExistence type="predicted"/>
<feature type="compositionally biased region" description="Polar residues" evidence="1">
    <location>
        <begin position="1"/>
        <end position="11"/>
    </location>
</feature>
<dbReference type="AlphaFoldDB" id="A0A6J4VH33"/>
<feature type="region of interest" description="Disordered" evidence="1">
    <location>
        <begin position="1"/>
        <end position="21"/>
    </location>
</feature>
<accession>A0A6J4VH33</accession>
<feature type="non-terminal residue" evidence="2">
    <location>
        <position position="1"/>
    </location>
</feature>
<gene>
    <name evidence="2" type="ORF">AVDCRST_MAG33-3079</name>
</gene>
<dbReference type="EMBL" id="CADCWK010000384">
    <property type="protein sequence ID" value="CAA9576171.1"/>
    <property type="molecule type" value="Genomic_DNA"/>
</dbReference>
<reference evidence="2" key="1">
    <citation type="submission" date="2020-02" db="EMBL/GenBank/DDBJ databases">
        <authorList>
            <person name="Meier V. D."/>
        </authorList>
    </citation>
    <scope>NUCLEOTIDE SEQUENCE</scope>
    <source>
        <strain evidence="2">AVDCRST_MAG33</strain>
    </source>
</reference>
<feature type="non-terminal residue" evidence="2">
    <location>
        <position position="44"/>
    </location>
</feature>
<evidence type="ECO:0000256" key="1">
    <source>
        <dbReference type="SAM" id="MobiDB-lite"/>
    </source>
</evidence>
<organism evidence="2">
    <name type="scientific">uncultured Thermomicrobiales bacterium</name>
    <dbReference type="NCBI Taxonomy" id="1645740"/>
    <lineage>
        <taxon>Bacteria</taxon>
        <taxon>Pseudomonadati</taxon>
        <taxon>Thermomicrobiota</taxon>
        <taxon>Thermomicrobia</taxon>
        <taxon>Thermomicrobiales</taxon>
        <taxon>environmental samples</taxon>
    </lineage>
</organism>
<name>A0A6J4VH33_9BACT</name>
<evidence type="ECO:0000313" key="2">
    <source>
        <dbReference type="EMBL" id="CAA9576171.1"/>
    </source>
</evidence>
<protein>
    <submittedName>
        <fullName evidence="2">Uncharacterized protein</fullName>
    </submittedName>
</protein>